<name>A0A1H9UUU5_9CORY</name>
<evidence type="ECO:0000313" key="2">
    <source>
        <dbReference type="EMBL" id="SES13310.1"/>
    </source>
</evidence>
<dbReference type="Proteomes" id="UP000198929">
    <property type="component" value="Unassembled WGS sequence"/>
</dbReference>
<organism evidence="2 3">
    <name type="scientific">Corynebacterium cystitidis DSM 20524</name>
    <dbReference type="NCBI Taxonomy" id="1121357"/>
    <lineage>
        <taxon>Bacteria</taxon>
        <taxon>Bacillati</taxon>
        <taxon>Actinomycetota</taxon>
        <taxon>Actinomycetes</taxon>
        <taxon>Mycobacteriales</taxon>
        <taxon>Corynebacteriaceae</taxon>
        <taxon>Corynebacterium</taxon>
    </lineage>
</organism>
<feature type="region of interest" description="Disordered" evidence="1">
    <location>
        <begin position="141"/>
        <end position="164"/>
    </location>
</feature>
<evidence type="ECO:0000256" key="1">
    <source>
        <dbReference type="SAM" id="MobiDB-lite"/>
    </source>
</evidence>
<dbReference type="RefSeq" id="WP_092259655.1">
    <property type="nucleotide sequence ID" value="NZ_CP047199.1"/>
</dbReference>
<dbReference type="STRING" id="1121357.SAMN05661109_01943"/>
<gene>
    <name evidence="2" type="ORF">SAMN05661109_01943</name>
</gene>
<protein>
    <submittedName>
        <fullName evidence="2">Uncharacterized protein</fullName>
    </submittedName>
</protein>
<keyword evidence="3" id="KW-1185">Reference proteome</keyword>
<accession>A0A1H9UUU5</accession>
<reference evidence="3" key="1">
    <citation type="submission" date="2016-10" db="EMBL/GenBank/DDBJ databases">
        <authorList>
            <person name="Varghese N."/>
            <person name="Submissions S."/>
        </authorList>
    </citation>
    <scope>NUCLEOTIDE SEQUENCE [LARGE SCALE GENOMIC DNA]</scope>
    <source>
        <strain evidence="3">DSM 20524</strain>
    </source>
</reference>
<dbReference type="AlphaFoldDB" id="A0A1H9UUU5"/>
<proteinExistence type="predicted"/>
<sequence>MTTTNSTTTLNKPLFHLVQLAGIFTELVDTGCADAVKAPADDQELALWLAAAATVDGEIAECIREPVEQVFGRAFTEQELHDAISNALEELSTYLDWFDQELDVVDLSPKHRRWVLGVAWDSAPMQSLVDDGLITPVAVSTTYTNPEDDDWDEDADDYDEASAHPAPPLAVAHRQTVQDLLTACSLPSTDEVDLTELLAVEKKLKPRLVSLLEVFRDNEVYLASERSSRRSPELQAWIDKNVQYTEGLAVNAQYNVAMVLLAMNLLVIDIDTDRLEVNPDPRVSLDREFASVRLAFKVVPLLFSAEGRHLGLIDAAIACAGPLAAANALKMPVNQLEGWFKLRMAEVPRVGNTVGLHHYSLSYVARQVLGIQVAPPFVFDRVQLTTTGKLLVQWALRRYSGRLTAL</sequence>
<evidence type="ECO:0000313" key="3">
    <source>
        <dbReference type="Proteomes" id="UP000198929"/>
    </source>
</evidence>
<feature type="compositionally biased region" description="Acidic residues" evidence="1">
    <location>
        <begin position="146"/>
        <end position="160"/>
    </location>
</feature>
<dbReference type="EMBL" id="FOGQ01000009">
    <property type="protein sequence ID" value="SES13310.1"/>
    <property type="molecule type" value="Genomic_DNA"/>
</dbReference>